<dbReference type="RefSeq" id="WP_311951474.1">
    <property type="nucleotide sequence ID" value="NZ_JAVLVU010000001.1"/>
</dbReference>
<dbReference type="PANTHER" id="PTHR38471">
    <property type="entry name" value="FOUR HELIX BUNDLE PROTEIN"/>
    <property type="match status" value="1"/>
</dbReference>
<proteinExistence type="predicted"/>
<name>A0ABU3GXF3_9SPHI</name>
<dbReference type="CDD" id="cd16377">
    <property type="entry name" value="23S_rRNA_IVP_like"/>
    <property type="match status" value="1"/>
</dbReference>
<reference evidence="2" key="1">
    <citation type="submission" date="2023-07" db="EMBL/GenBank/DDBJ databases">
        <title>Functional and genomic diversity of the sorghum phyllosphere microbiome.</title>
        <authorList>
            <person name="Shade A."/>
        </authorList>
    </citation>
    <scope>NUCLEOTIDE SEQUENCE [LARGE SCALE GENOMIC DNA]</scope>
    <source>
        <strain evidence="2">SORGH_AS_0422</strain>
    </source>
</reference>
<dbReference type="Proteomes" id="UP001258315">
    <property type="component" value="Unassembled WGS sequence"/>
</dbReference>
<dbReference type="Gene3D" id="1.20.1440.60">
    <property type="entry name" value="23S rRNA-intervening sequence"/>
    <property type="match status" value="1"/>
</dbReference>
<evidence type="ECO:0000313" key="2">
    <source>
        <dbReference type="Proteomes" id="UP001258315"/>
    </source>
</evidence>
<comment type="caution">
    <text evidence="1">The sequence shown here is derived from an EMBL/GenBank/DDBJ whole genome shotgun (WGS) entry which is preliminary data.</text>
</comment>
<sequence>MHNFRELKVWQAGIQICKSIYQVAHIFPATERYGLTSQITRSAVSIPSNIAEGCGRKSGKEFQHFLSIALGSAYELETQIIIANELSYIPDEQLKQLTIQITEIQKMLSGLRNTLST</sequence>
<dbReference type="InterPro" id="IPR012657">
    <property type="entry name" value="23S_rRNA-intervening_sequence"/>
</dbReference>
<gene>
    <name evidence="1" type="ORF">QE417_003208</name>
</gene>
<dbReference type="Pfam" id="PF05635">
    <property type="entry name" value="23S_rRNA_IVP"/>
    <property type="match status" value="1"/>
</dbReference>
<organism evidence="1 2">
    <name type="scientific">Mucilaginibacter terrae</name>
    <dbReference type="NCBI Taxonomy" id="1955052"/>
    <lineage>
        <taxon>Bacteria</taxon>
        <taxon>Pseudomonadati</taxon>
        <taxon>Bacteroidota</taxon>
        <taxon>Sphingobacteriia</taxon>
        <taxon>Sphingobacteriales</taxon>
        <taxon>Sphingobacteriaceae</taxon>
        <taxon>Mucilaginibacter</taxon>
    </lineage>
</organism>
<accession>A0ABU3GXF3</accession>
<keyword evidence="2" id="KW-1185">Reference proteome</keyword>
<dbReference type="SUPFAM" id="SSF158446">
    <property type="entry name" value="IVS-encoded protein-like"/>
    <property type="match status" value="1"/>
</dbReference>
<evidence type="ECO:0000313" key="1">
    <source>
        <dbReference type="EMBL" id="MDT3404136.1"/>
    </source>
</evidence>
<protein>
    <submittedName>
        <fullName evidence="1">Four helix bundle protein</fullName>
    </submittedName>
</protein>
<dbReference type="InterPro" id="IPR036583">
    <property type="entry name" value="23S_rRNA_IVS_sf"/>
</dbReference>
<dbReference type="EMBL" id="JAVLVU010000001">
    <property type="protein sequence ID" value="MDT3404136.1"/>
    <property type="molecule type" value="Genomic_DNA"/>
</dbReference>
<dbReference type="PANTHER" id="PTHR38471:SF2">
    <property type="entry name" value="FOUR HELIX BUNDLE PROTEIN"/>
    <property type="match status" value="1"/>
</dbReference>
<dbReference type="NCBIfam" id="TIGR02436">
    <property type="entry name" value="four helix bundle protein"/>
    <property type="match status" value="1"/>
</dbReference>